<dbReference type="SUPFAM" id="SSF52172">
    <property type="entry name" value="CheY-like"/>
    <property type="match status" value="1"/>
</dbReference>
<dbReference type="InterPro" id="IPR035994">
    <property type="entry name" value="Nucleoside_phosphorylase_sf"/>
</dbReference>
<dbReference type="GeneID" id="69591638"/>
<dbReference type="PANTHER" id="PTHR46832">
    <property type="entry name" value="5'-METHYLTHIOADENOSINE/S-ADENOSYLHOMOCYSTEINE NUCLEOSIDASE"/>
    <property type="match status" value="1"/>
</dbReference>
<sequence length="411" mass="47181">MIEILIMDDSSDKIESLKSEIFPIFQNGEIVVEVAHSLVAGRTKMQKKTYDLLILDMVMPEHDGEDANRTAGAEYLNEIYENQSIKVPIQIIGLTEYEEEFSQQQKDFKDKLWYLLFYSRTETYWRKMLKSKILQLGQFKKTMKEAIESKNKYDVAIICALSKEYQQMIKAFSKLEWHDLSIEGLPYCFKTATLSTRKFHELRIITACADKPGVCATSILSTVMYNIFHVDTLFMTGLTAGIENDDLRLDDIVIAESIHDYASGKIKEDADGNIRLLKEINQIATNHSLVAKVSEFIANREYVTRINDNVHDMNLKAERDNISFRIAKTVCGPFVMTSETIVNALKQDERKLQALDMEGFALYLTAHTLDKKALWIKGVSDFADSKKGDNHHTTCAYASARFLYEFMREML</sequence>
<dbReference type="InterPro" id="IPR000845">
    <property type="entry name" value="Nucleoside_phosphorylase_d"/>
</dbReference>
<gene>
    <name evidence="2" type="ORF">NXY30_26130</name>
</gene>
<dbReference type="Gene3D" id="3.40.50.1580">
    <property type="entry name" value="Nucleoside phosphorylase domain"/>
    <property type="match status" value="1"/>
</dbReference>
<feature type="domain" description="Nucleoside phosphorylase" evidence="1">
    <location>
        <begin position="155"/>
        <end position="394"/>
    </location>
</feature>
<organism evidence="2 3">
    <name type="scientific">Bacteroides faecis</name>
    <dbReference type="NCBI Taxonomy" id="674529"/>
    <lineage>
        <taxon>Bacteria</taxon>
        <taxon>Pseudomonadati</taxon>
        <taxon>Bacteroidota</taxon>
        <taxon>Bacteroidia</taxon>
        <taxon>Bacteroidales</taxon>
        <taxon>Bacteroidaceae</taxon>
        <taxon>Bacteroides</taxon>
    </lineage>
</organism>
<name>A0ABY5T9I1_9BACE</name>
<dbReference type="Pfam" id="PF01048">
    <property type="entry name" value="PNP_UDP_1"/>
    <property type="match status" value="1"/>
</dbReference>
<dbReference type="EMBL" id="CP103141">
    <property type="protein sequence ID" value="UVQ74386.1"/>
    <property type="molecule type" value="Genomic_DNA"/>
</dbReference>
<evidence type="ECO:0000313" key="3">
    <source>
        <dbReference type="Proteomes" id="UP001060104"/>
    </source>
</evidence>
<dbReference type="RefSeq" id="WP_070612333.1">
    <property type="nucleotide sequence ID" value="NZ_CP081916.1"/>
</dbReference>
<keyword evidence="3" id="KW-1185">Reference proteome</keyword>
<dbReference type="InterPro" id="IPR011006">
    <property type="entry name" value="CheY-like_superfamily"/>
</dbReference>
<dbReference type="Proteomes" id="UP001060104">
    <property type="component" value="Chromosome"/>
</dbReference>
<proteinExistence type="predicted"/>
<dbReference type="Gene3D" id="3.40.50.2300">
    <property type="match status" value="1"/>
</dbReference>
<dbReference type="PANTHER" id="PTHR46832:SF1">
    <property type="entry name" value="5'-METHYLTHIOADENOSINE_S-ADENOSYLHOMOCYSTEINE NUCLEOSIDASE"/>
    <property type="match status" value="1"/>
</dbReference>
<dbReference type="SUPFAM" id="SSF53167">
    <property type="entry name" value="Purine and uridine phosphorylases"/>
    <property type="match status" value="1"/>
</dbReference>
<evidence type="ECO:0000259" key="1">
    <source>
        <dbReference type="Pfam" id="PF01048"/>
    </source>
</evidence>
<evidence type="ECO:0000313" key="2">
    <source>
        <dbReference type="EMBL" id="UVQ74386.1"/>
    </source>
</evidence>
<protein>
    <submittedName>
        <fullName evidence="2">Response regulator</fullName>
    </submittedName>
</protein>
<reference evidence="2" key="1">
    <citation type="submission" date="2022-08" db="EMBL/GenBank/DDBJ databases">
        <title>Genome Sequencing of Bacteroides fragilis Group Isolates with Nanopore Technology.</title>
        <authorList>
            <person name="Tisza M.J."/>
            <person name="Smith D."/>
            <person name="Dekker J.P."/>
        </authorList>
    </citation>
    <scope>NUCLEOTIDE SEQUENCE</scope>
    <source>
        <strain evidence="2">BFG-527</strain>
    </source>
</reference>
<accession>A0ABY5T9I1</accession>